<keyword evidence="2" id="KW-1185">Reference proteome</keyword>
<comment type="caution">
    <text evidence="1">The sequence shown here is derived from an EMBL/GenBank/DDBJ whole genome shotgun (WGS) entry which is preliminary data.</text>
</comment>
<evidence type="ECO:0000313" key="2">
    <source>
        <dbReference type="Proteomes" id="UP000650081"/>
    </source>
</evidence>
<reference evidence="1" key="1">
    <citation type="submission" date="2020-08" db="EMBL/GenBank/DDBJ databases">
        <title>Lewinella bacteria from marine environments.</title>
        <authorList>
            <person name="Zhong Y."/>
        </authorList>
    </citation>
    <scope>NUCLEOTIDE SEQUENCE</scope>
    <source>
        <strain evidence="1">KCTC 42187</strain>
    </source>
</reference>
<dbReference type="Proteomes" id="UP000650081">
    <property type="component" value="Unassembled WGS sequence"/>
</dbReference>
<dbReference type="AlphaFoldDB" id="A0A923TA27"/>
<dbReference type="RefSeq" id="WP_187468150.1">
    <property type="nucleotide sequence ID" value="NZ_JACSIT010000149.1"/>
</dbReference>
<sequence length="398" mass="45589">MDYLNDLAEEFEHLKRFEWAANQLVAPDRLATLAWANDRSYLLFALYLKARQLLYEGRYTEKSIGLQEADFVALDALLVRRALQVEKDPLLFAYLRTCQIVALDPLAEGVDQQIEDHIAYLQSFQVHLPLEDYVYNLSLLNNFCIKGKSLGAKGLTAATFRSALLMLEGKYGAKWSRKPHLPYIIFSNVATGAMDLAELGQWQFVPIYYKADEAPVNDVYDWLELYIKGYQSRVEKTFRASTVAYVRARMAFRRGDFVAAANAISKIDEAAVESLVLGSRRLTLMTWYALRYNGDETARRMARKFLADPRALLLKMRAQVRDLELRQKRLPGHRSHFLTFLDAFSALLQLRDALEDLPPESIRRSQQLHEGRQAAIAPLLAYPHESGEWLLAQFKALS</sequence>
<evidence type="ECO:0000313" key="1">
    <source>
        <dbReference type="EMBL" id="MBC6996131.1"/>
    </source>
</evidence>
<organism evidence="1 2">
    <name type="scientific">Neolewinella lacunae</name>
    <dbReference type="NCBI Taxonomy" id="1517758"/>
    <lineage>
        <taxon>Bacteria</taxon>
        <taxon>Pseudomonadati</taxon>
        <taxon>Bacteroidota</taxon>
        <taxon>Saprospiria</taxon>
        <taxon>Saprospirales</taxon>
        <taxon>Lewinellaceae</taxon>
        <taxon>Neolewinella</taxon>
    </lineage>
</organism>
<protein>
    <submittedName>
        <fullName evidence="1">Uncharacterized protein</fullName>
    </submittedName>
</protein>
<gene>
    <name evidence="1" type="ORF">H9S92_18315</name>
</gene>
<accession>A0A923TA27</accession>
<dbReference type="EMBL" id="JACSIT010000149">
    <property type="protein sequence ID" value="MBC6996131.1"/>
    <property type="molecule type" value="Genomic_DNA"/>
</dbReference>
<proteinExistence type="predicted"/>
<name>A0A923TA27_9BACT</name>